<dbReference type="InterPro" id="IPR007740">
    <property type="entry name" value="Ribosomal_mL49"/>
</dbReference>
<keyword evidence="3" id="KW-0689">Ribosomal protein</keyword>
<evidence type="ECO:0000256" key="4">
    <source>
        <dbReference type="ARBA" id="ARBA00023128"/>
    </source>
</evidence>
<comment type="subcellular location">
    <subcellularLocation>
        <location evidence="1">Mitochondrion</location>
    </subcellularLocation>
</comment>
<evidence type="ECO:0000256" key="1">
    <source>
        <dbReference type="ARBA" id="ARBA00004173"/>
    </source>
</evidence>
<dbReference type="EMBL" id="KV748955">
    <property type="protein sequence ID" value="OCL11944.1"/>
    <property type="molecule type" value="Genomic_DNA"/>
</dbReference>
<dbReference type="PANTHER" id="PTHR13477">
    <property type="entry name" value="MITOCHONDRIAL 39S RIBOSOMAL PROTEIN L49"/>
    <property type="match status" value="1"/>
</dbReference>
<evidence type="ECO:0000256" key="3">
    <source>
        <dbReference type="ARBA" id="ARBA00022980"/>
    </source>
</evidence>
<gene>
    <name evidence="7" type="ORF">AOQ84DRAFT_228547</name>
</gene>
<proteinExistence type="inferred from homology"/>
<dbReference type="AlphaFoldDB" id="A0A8E2JWP0"/>
<evidence type="ECO:0000313" key="8">
    <source>
        <dbReference type="Proteomes" id="UP000250140"/>
    </source>
</evidence>
<evidence type="ECO:0000256" key="5">
    <source>
        <dbReference type="ARBA" id="ARBA00023274"/>
    </source>
</evidence>
<keyword evidence="8" id="KW-1185">Reference proteome</keyword>
<dbReference type="Proteomes" id="UP000250140">
    <property type="component" value="Unassembled WGS sequence"/>
</dbReference>
<keyword evidence="5" id="KW-0687">Ribonucleoprotein</keyword>
<evidence type="ECO:0000256" key="6">
    <source>
        <dbReference type="ARBA" id="ARBA00035191"/>
    </source>
</evidence>
<sequence length="178" mass="19026">MALAQPILPFLRPLGPPRPCTLRHLFRFSTASRFRVEATSSPSSSAASLSCSSNSASKFPIKAQILPNATRSAELATAEAATDVDNATASASTPPPAPAALPRLKYHVARTPSNQLPVYQDSKRGGNLHQTLIRKITGDARVLSDDIRQHLGLRDKDVVVNPVTGHVVVKVGLDSLFK</sequence>
<dbReference type="OrthoDB" id="19439at2759"/>
<name>A0A8E2JWP0_9PEZI</name>
<dbReference type="Pfam" id="PF05046">
    <property type="entry name" value="Img2"/>
    <property type="match status" value="1"/>
</dbReference>
<dbReference type="GO" id="GO:0005762">
    <property type="term" value="C:mitochondrial large ribosomal subunit"/>
    <property type="evidence" value="ECO:0007669"/>
    <property type="project" value="TreeGrafter"/>
</dbReference>
<dbReference type="Gene3D" id="3.30.780.10">
    <property type="entry name" value="SUI1-like domain"/>
    <property type="match status" value="1"/>
</dbReference>
<dbReference type="GO" id="GO:0003735">
    <property type="term" value="F:structural constituent of ribosome"/>
    <property type="evidence" value="ECO:0007669"/>
    <property type="project" value="InterPro"/>
</dbReference>
<dbReference type="GO" id="GO:0006412">
    <property type="term" value="P:translation"/>
    <property type="evidence" value="ECO:0007669"/>
    <property type="project" value="InterPro"/>
</dbReference>
<evidence type="ECO:0000256" key="2">
    <source>
        <dbReference type="ARBA" id="ARBA00005677"/>
    </source>
</evidence>
<evidence type="ECO:0000313" key="7">
    <source>
        <dbReference type="EMBL" id="OCL11944.1"/>
    </source>
</evidence>
<protein>
    <recommendedName>
        <fullName evidence="6">Large ribosomal subunit protein mL49</fullName>
    </recommendedName>
</protein>
<reference evidence="7 8" key="1">
    <citation type="journal article" date="2016" name="Nat. Commun.">
        <title>Ectomycorrhizal ecology is imprinted in the genome of the dominant symbiotic fungus Cenococcum geophilum.</title>
        <authorList>
            <consortium name="DOE Joint Genome Institute"/>
            <person name="Peter M."/>
            <person name="Kohler A."/>
            <person name="Ohm R.A."/>
            <person name="Kuo A."/>
            <person name="Krutzmann J."/>
            <person name="Morin E."/>
            <person name="Arend M."/>
            <person name="Barry K.W."/>
            <person name="Binder M."/>
            <person name="Choi C."/>
            <person name="Clum A."/>
            <person name="Copeland A."/>
            <person name="Grisel N."/>
            <person name="Haridas S."/>
            <person name="Kipfer T."/>
            <person name="LaButti K."/>
            <person name="Lindquist E."/>
            <person name="Lipzen A."/>
            <person name="Maire R."/>
            <person name="Meier B."/>
            <person name="Mihaltcheva S."/>
            <person name="Molinier V."/>
            <person name="Murat C."/>
            <person name="Poggeler S."/>
            <person name="Quandt C.A."/>
            <person name="Sperisen C."/>
            <person name="Tritt A."/>
            <person name="Tisserant E."/>
            <person name="Crous P.W."/>
            <person name="Henrissat B."/>
            <person name="Nehls U."/>
            <person name="Egli S."/>
            <person name="Spatafora J.W."/>
            <person name="Grigoriev I.V."/>
            <person name="Martin F.M."/>
        </authorList>
    </citation>
    <scope>NUCLEOTIDE SEQUENCE [LARGE SCALE GENOMIC DNA]</scope>
    <source>
        <strain evidence="7 8">CBS 207.34</strain>
    </source>
</reference>
<keyword evidence="4" id="KW-0496">Mitochondrion</keyword>
<dbReference type="PANTHER" id="PTHR13477:SF0">
    <property type="entry name" value="LARGE RIBOSOMAL SUBUNIT PROTEIN ML49"/>
    <property type="match status" value="1"/>
</dbReference>
<accession>A0A8E2JWP0</accession>
<organism evidence="7 8">
    <name type="scientific">Glonium stellatum</name>
    <dbReference type="NCBI Taxonomy" id="574774"/>
    <lineage>
        <taxon>Eukaryota</taxon>
        <taxon>Fungi</taxon>
        <taxon>Dikarya</taxon>
        <taxon>Ascomycota</taxon>
        <taxon>Pezizomycotina</taxon>
        <taxon>Dothideomycetes</taxon>
        <taxon>Pleosporomycetidae</taxon>
        <taxon>Gloniales</taxon>
        <taxon>Gloniaceae</taxon>
        <taxon>Glonium</taxon>
    </lineage>
</organism>
<comment type="similarity">
    <text evidence="2">Belongs to the mitochondrion-specific ribosomal protein mL49 family.</text>
</comment>